<feature type="transmembrane region" description="Helical" evidence="8">
    <location>
        <begin position="83"/>
        <end position="104"/>
    </location>
</feature>
<keyword evidence="4 8" id="KW-1133">Transmembrane helix</keyword>
<dbReference type="Pfam" id="PF07690">
    <property type="entry name" value="MFS_1"/>
    <property type="match status" value="1"/>
</dbReference>
<feature type="region of interest" description="Disordered" evidence="7">
    <location>
        <begin position="1"/>
        <end position="36"/>
    </location>
</feature>
<proteinExistence type="inferred from homology"/>
<dbReference type="CDD" id="cd17323">
    <property type="entry name" value="MFS_Tpo1_MDR_like"/>
    <property type="match status" value="1"/>
</dbReference>
<dbReference type="EMBL" id="JFFI01002594">
    <property type="protein sequence ID" value="KXH29430.1"/>
    <property type="molecule type" value="Genomic_DNA"/>
</dbReference>
<evidence type="ECO:0000256" key="5">
    <source>
        <dbReference type="ARBA" id="ARBA00023136"/>
    </source>
</evidence>
<protein>
    <recommendedName>
        <fullName evidence="9">Major facilitator superfamily (MFS) profile domain-containing protein</fullName>
    </recommendedName>
</protein>
<keyword evidence="6" id="KW-0325">Glycoprotein</keyword>
<comment type="similarity">
    <text evidence="2">Belongs to the major facilitator superfamily.</text>
</comment>
<feature type="transmembrane region" description="Helical" evidence="8">
    <location>
        <begin position="354"/>
        <end position="373"/>
    </location>
</feature>
<feature type="compositionally biased region" description="Polar residues" evidence="7">
    <location>
        <begin position="19"/>
        <end position="29"/>
    </location>
</feature>
<organism evidence="10 11">
    <name type="scientific">Colletotrichum salicis</name>
    <dbReference type="NCBI Taxonomy" id="1209931"/>
    <lineage>
        <taxon>Eukaryota</taxon>
        <taxon>Fungi</taxon>
        <taxon>Dikarya</taxon>
        <taxon>Ascomycota</taxon>
        <taxon>Pezizomycotina</taxon>
        <taxon>Sordariomycetes</taxon>
        <taxon>Hypocreomycetidae</taxon>
        <taxon>Glomerellales</taxon>
        <taxon>Glomerellaceae</taxon>
        <taxon>Colletotrichum</taxon>
        <taxon>Colletotrichum acutatum species complex</taxon>
    </lineage>
</organism>
<dbReference type="FunFam" id="1.20.1250.20:FF:000011">
    <property type="entry name" value="MFS multidrug transporter, putative"/>
    <property type="match status" value="1"/>
</dbReference>
<dbReference type="PANTHER" id="PTHR23502">
    <property type="entry name" value="MAJOR FACILITATOR SUPERFAMILY"/>
    <property type="match status" value="1"/>
</dbReference>
<evidence type="ECO:0000313" key="10">
    <source>
        <dbReference type="EMBL" id="KXH29430.1"/>
    </source>
</evidence>
<feature type="transmembrane region" description="Helical" evidence="8">
    <location>
        <begin position="454"/>
        <end position="473"/>
    </location>
</feature>
<feature type="domain" description="Major facilitator superfamily (MFS) profile" evidence="9">
    <location>
        <begin position="85"/>
        <end position="518"/>
    </location>
</feature>
<evidence type="ECO:0000256" key="4">
    <source>
        <dbReference type="ARBA" id="ARBA00022989"/>
    </source>
</evidence>
<evidence type="ECO:0000256" key="3">
    <source>
        <dbReference type="ARBA" id="ARBA00022692"/>
    </source>
</evidence>
<feature type="transmembrane region" description="Helical" evidence="8">
    <location>
        <begin position="177"/>
        <end position="199"/>
    </location>
</feature>
<comment type="caution">
    <text evidence="10">The sequence shown here is derived from an EMBL/GenBank/DDBJ whole genome shotgun (WGS) entry which is preliminary data.</text>
</comment>
<comment type="subcellular location">
    <subcellularLocation>
        <location evidence="1">Membrane</location>
        <topology evidence="1">Multi-pass membrane protein</topology>
    </subcellularLocation>
</comment>
<feature type="transmembrane region" description="Helical" evidence="8">
    <location>
        <begin position="314"/>
        <end position="334"/>
    </location>
</feature>
<name>A0A135S0H9_9PEZI</name>
<reference evidence="10 11" key="1">
    <citation type="submission" date="2014-02" db="EMBL/GenBank/DDBJ databases">
        <title>The genome sequence of Colletotrichum salicis CBS 607.94.</title>
        <authorList>
            <person name="Baroncelli R."/>
            <person name="Thon M.R."/>
        </authorList>
    </citation>
    <scope>NUCLEOTIDE SEQUENCE [LARGE SCALE GENOMIC DNA]</scope>
    <source>
        <strain evidence="10 11">CBS 607.94</strain>
    </source>
</reference>
<dbReference type="PANTHER" id="PTHR23502:SF68">
    <property type="entry name" value="MULTIDRUG TRANSPORTER, PUTATIVE (AFU_ORTHOLOGUE AFUA_3G01120)-RELATED"/>
    <property type="match status" value="1"/>
</dbReference>
<evidence type="ECO:0000256" key="6">
    <source>
        <dbReference type="ARBA" id="ARBA00023180"/>
    </source>
</evidence>
<dbReference type="Proteomes" id="UP000070121">
    <property type="component" value="Unassembled WGS sequence"/>
</dbReference>
<feature type="transmembrane region" description="Helical" evidence="8">
    <location>
        <begin position="394"/>
        <end position="415"/>
    </location>
</feature>
<sequence>MKSPIIESPPPEAEKLPITETSSNATSPNLRGDDEEATNAELNANSVNTIVDDAAEPESEFSVWWSGDQDPENPMNWTMNRKLGIIATLSFITFLTPLASSMFAPGIPQVMAEFNETDESISTFVVSVFVLGFALGPLIISPLSELYGRVYIYHVCNALFVVFSAACGLATNIDMLIAFRFLAGFSGVAVITCGAGSIADMMPVEKRGFYISIWSLGPLLGPVVGPVCAGFLVEAKGWRWVFWIITITAGAVTLVSFFVLKESYAPVLLERKAARLRKETGNEKYQSRMRKKGTPRQIFLTAIIRPGRMFFRSAVVMILCLYVAMLYGFLYILFTTFTFVYRDTYGFGSVGAGLSFIGGGVGNILGLAYVGTLSDKIIQNRQAEGKEPKPEDRLHLILTVPSSLTIPIGLMMYGWTADKQLHWILPMIGTGIMGFGSIGILMTINTYLVDAFTLYAASVTAANAVLRSLLGALLPLGGLQLYNKLGLGWGNTLLGLLTLAAAPVPWILYTFGERIRRSPRFRQDF</sequence>
<feature type="transmembrane region" description="Helical" evidence="8">
    <location>
        <begin position="493"/>
        <end position="512"/>
    </location>
</feature>
<feature type="transmembrane region" description="Helical" evidence="8">
    <location>
        <begin position="421"/>
        <end position="442"/>
    </location>
</feature>
<accession>A0A135S0H9</accession>
<evidence type="ECO:0000259" key="9">
    <source>
        <dbReference type="PROSITE" id="PS50850"/>
    </source>
</evidence>
<keyword evidence="3 8" id="KW-0812">Transmembrane</keyword>
<dbReference type="GO" id="GO:0022857">
    <property type="term" value="F:transmembrane transporter activity"/>
    <property type="evidence" value="ECO:0007669"/>
    <property type="project" value="InterPro"/>
</dbReference>
<dbReference type="PROSITE" id="PS50850">
    <property type="entry name" value="MFS"/>
    <property type="match status" value="1"/>
</dbReference>
<evidence type="ECO:0000256" key="8">
    <source>
        <dbReference type="SAM" id="Phobius"/>
    </source>
</evidence>
<keyword evidence="11" id="KW-1185">Reference proteome</keyword>
<dbReference type="SUPFAM" id="SSF103473">
    <property type="entry name" value="MFS general substrate transporter"/>
    <property type="match status" value="1"/>
</dbReference>
<dbReference type="Gene3D" id="1.20.1250.20">
    <property type="entry name" value="MFS general substrate transporter like domains"/>
    <property type="match status" value="1"/>
</dbReference>
<gene>
    <name evidence="10" type="ORF">CSAL01_01641</name>
</gene>
<dbReference type="InterPro" id="IPR020846">
    <property type="entry name" value="MFS_dom"/>
</dbReference>
<evidence type="ECO:0000256" key="2">
    <source>
        <dbReference type="ARBA" id="ARBA00008335"/>
    </source>
</evidence>
<evidence type="ECO:0000313" key="11">
    <source>
        <dbReference type="Proteomes" id="UP000070121"/>
    </source>
</evidence>
<dbReference type="OrthoDB" id="5296287at2759"/>
<evidence type="ECO:0000256" key="1">
    <source>
        <dbReference type="ARBA" id="ARBA00004141"/>
    </source>
</evidence>
<evidence type="ECO:0000256" key="7">
    <source>
        <dbReference type="SAM" id="MobiDB-lite"/>
    </source>
</evidence>
<keyword evidence="5 8" id="KW-0472">Membrane</keyword>
<dbReference type="GO" id="GO:0016020">
    <property type="term" value="C:membrane"/>
    <property type="evidence" value="ECO:0007669"/>
    <property type="project" value="UniProtKB-SubCell"/>
</dbReference>
<feature type="transmembrane region" description="Helical" evidence="8">
    <location>
        <begin position="150"/>
        <end position="171"/>
    </location>
</feature>
<feature type="transmembrane region" description="Helical" evidence="8">
    <location>
        <begin position="124"/>
        <end position="143"/>
    </location>
</feature>
<feature type="transmembrane region" description="Helical" evidence="8">
    <location>
        <begin position="238"/>
        <end position="260"/>
    </location>
</feature>
<dbReference type="InterPro" id="IPR011701">
    <property type="entry name" value="MFS"/>
</dbReference>
<dbReference type="AlphaFoldDB" id="A0A135S0H9"/>
<dbReference type="InterPro" id="IPR036259">
    <property type="entry name" value="MFS_trans_sf"/>
</dbReference>
<feature type="transmembrane region" description="Helical" evidence="8">
    <location>
        <begin position="211"/>
        <end position="232"/>
    </location>
</feature>